<comment type="caution">
    <text evidence="2">The sequence shown here is derived from an EMBL/GenBank/DDBJ whole genome shotgun (WGS) entry which is preliminary data.</text>
</comment>
<sequence length="262" mass="27906">MCARSAPRRTSPGTRSTPVGRQSSAVDGTHHWANRVSGDENAASIDEASAPRLTIRAGSSRDPAPTGRRSPPDRSAGCHQRWSSAQPRRTSPRCARHSRRERPPTRSSTVQHGRRAGCGRQANSPPRASPPSAPRVPAALLASVGGQGSAPPGPRPRMTTSATSWPTTRNVTFADSLHSVPAGRLGRRPRGDDPDAITGQNPPCEPISEKHLHLGRSVAAAGRRQQRLGEASDLRPGRRSRRRAADARQQPRPQAADVGGGR</sequence>
<keyword evidence="3" id="KW-1185">Reference proteome</keyword>
<organism evidence="2 3">
    <name type="scientific">Salana multivorans</name>
    <dbReference type="NCBI Taxonomy" id="120377"/>
    <lineage>
        <taxon>Bacteria</taxon>
        <taxon>Bacillati</taxon>
        <taxon>Actinomycetota</taxon>
        <taxon>Actinomycetes</taxon>
        <taxon>Micrococcales</taxon>
        <taxon>Beutenbergiaceae</taxon>
        <taxon>Salana</taxon>
    </lineage>
</organism>
<evidence type="ECO:0000313" key="3">
    <source>
        <dbReference type="Proteomes" id="UP000275356"/>
    </source>
</evidence>
<gene>
    <name evidence="2" type="ORF">EDD28_2471</name>
</gene>
<proteinExistence type="predicted"/>
<feature type="compositionally biased region" description="Basic residues" evidence="1">
    <location>
        <begin position="90"/>
        <end position="100"/>
    </location>
</feature>
<feature type="compositionally biased region" description="Low complexity" evidence="1">
    <location>
        <begin position="135"/>
        <end position="144"/>
    </location>
</feature>
<feature type="compositionally biased region" description="Polar residues" evidence="1">
    <location>
        <begin position="158"/>
        <end position="173"/>
    </location>
</feature>
<feature type="compositionally biased region" description="Low complexity" evidence="1">
    <location>
        <begin position="247"/>
        <end position="262"/>
    </location>
</feature>
<dbReference type="AlphaFoldDB" id="A0A3N2DDK0"/>
<evidence type="ECO:0000256" key="1">
    <source>
        <dbReference type="SAM" id="MobiDB-lite"/>
    </source>
</evidence>
<dbReference type="EMBL" id="RKHQ01000001">
    <property type="protein sequence ID" value="ROR97861.1"/>
    <property type="molecule type" value="Genomic_DNA"/>
</dbReference>
<name>A0A3N2DDK0_9MICO</name>
<reference evidence="2 3" key="1">
    <citation type="submission" date="2018-11" db="EMBL/GenBank/DDBJ databases">
        <title>Sequencing the genomes of 1000 actinobacteria strains.</title>
        <authorList>
            <person name="Klenk H.-P."/>
        </authorList>
    </citation>
    <scope>NUCLEOTIDE SEQUENCE [LARGE SCALE GENOMIC DNA]</scope>
    <source>
        <strain evidence="2 3">DSM 13521</strain>
    </source>
</reference>
<dbReference type="Proteomes" id="UP000275356">
    <property type="component" value="Unassembled WGS sequence"/>
</dbReference>
<protein>
    <submittedName>
        <fullName evidence="2">Uncharacterized protein</fullName>
    </submittedName>
</protein>
<accession>A0A3N2DDK0</accession>
<feature type="compositionally biased region" description="Polar residues" evidence="1">
    <location>
        <begin position="11"/>
        <end position="26"/>
    </location>
</feature>
<feature type="region of interest" description="Disordered" evidence="1">
    <location>
        <begin position="1"/>
        <end position="262"/>
    </location>
</feature>
<evidence type="ECO:0000313" key="2">
    <source>
        <dbReference type="EMBL" id="ROR97861.1"/>
    </source>
</evidence>